<dbReference type="PANTHER" id="PTHR30511">
    <property type="entry name" value="ALANINE RACEMASE"/>
    <property type="match status" value="1"/>
</dbReference>
<dbReference type="InterPro" id="IPR001608">
    <property type="entry name" value="Ala_racemase_N"/>
</dbReference>
<evidence type="ECO:0000256" key="2">
    <source>
        <dbReference type="ARBA" id="ARBA00022898"/>
    </source>
</evidence>
<dbReference type="Pfam" id="PF01168">
    <property type="entry name" value="Ala_racemase_N"/>
    <property type="match status" value="1"/>
</dbReference>
<protein>
    <submittedName>
        <fullName evidence="6">Alanine racemase-like</fullName>
    </submittedName>
</protein>
<dbReference type="InterPro" id="IPR000821">
    <property type="entry name" value="Ala_racemase"/>
</dbReference>
<proteinExistence type="predicted"/>
<feature type="domain" description="Alanine racemase N-terminal" evidence="4">
    <location>
        <begin position="17"/>
        <end position="119"/>
    </location>
</feature>
<evidence type="ECO:0000256" key="3">
    <source>
        <dbReference type="ARBA" id="ARBA00023235"/>
    </source>
</evidence>
<evidence type="ECO:0000313" key="5">
    <source>
        <dbReference type="Proteomes" id="UP000695022"/>
    </source>
</evidence>
<accession>A0ABM1F6I2</accession>
<dbReference type="GeneID" id="106820003"/>
<dbReference type="Gene3D" id="3.20.20.10">
    <property type="entry name" value="Alanine racemase"/>
    <property type="match status" value="1"/>
</dbReference>
<sequence length="129" mass="13703">MDSNIFAKTGHCSYIRVDLDAITNNVNILRSRVATNTELIAVVKGGGYGHGGVPVSRHLKSIGVRALAVATGGEGRSLRKGGLQGKIHVVGNFQPEDIDCIVENDLIPTVSWSNGLKSIPKDKLVNKVS</sequence>
<organism evidence="5 6">
    <name type="scientific">Priapulus caudatus</name>
    <name type="common">Priapulid worm</name>
    <dbReference type="NCBI Taxonomy" id="37621"/>
    <lineage>
        <taxon>Eukaryota</taxon>
        <taxon>Metazoa</taxon>
        <taxon>Ecdysozoa</taxon>
        <taxon>Scalidophora</taxon>
        <taxon>Priapulida</taxon>
        <taxon>Priapulimorpha</taxon>
        <taxon>Priapulimorphida</taxon>
        <taxon>Priapulidae</taxon>
        <taxon>Priapulus</taxon>
    </lineage>
</organism>
<dbReference type="Proteomes" id="UP000695022">
    <property type="component" value="Unplaced"/>
</dbReference>
<name>A0ABM1F6I2_PRICU</name>
<evidence type="ECO:0000259" key="4">
    <source>
        <dbReference type="Pfam" id="PF01168"/>
    </source>
</evidence>
<gene>
    <name evidence="6" type="primary">LOC106820003</name>
</gene>
<reference evidence="6" key="1">
    <citation type="submission" date="2025-08" db="UniProtKB">
        <authorList>
            <consortium name="RefSeq"/>
        </authorList>
    </citation>
    <scope>IDENTIFICATION</scope>
</reference>
<evidence type="ECO:0000313" key="6">
    <source>
        <dbReference type="RefSeq" id="XP_014680053.1"/>
    </source>
</evidence>
<keyword evidence="3" id="KW-0413">Isomerase</keyword>
<keyword evidence="5" id="KW-1185">Reference proteome</keyword>
<dbReference type="PANTHER" id="PTHR30511:SF0">
    <property type="entry name" value="ALANINE RACEMASE, CATABOLIC-RELATED"/>
    <property type="match status" value="1"/>
</dbReference>
<comment type="cofactor">
    <cofactor evidence="1">
        <name>pyridoxal 5'-phosphate</name>
        <dbReference type="ChEBI" id="CHEBI:597326"/>
    </cofactor>
</comment>
<keyword evidence="2" id="KW-0663">Pyridoxal phosphate</keyword>
<dbReference type="InterPro" id="IPR029066">
    <property type="entry name" value="PLP-binding_barrel"/>
</dbReference>
<evidence type="ECO:0000256" key="1">
    <source>
        <dbReference type="ARBA" id="ARBA00001933"/>
    </source>
</evidence>
<dbReference type="RefSeq" id="XP_014680053.1">
    <property type="nucleotide sequence ID" value="XM_014824567.1"/>
</dbReference>
<dbReference type="SUPFAM" id="SSF51419">
    <property type="entry name" value="PLP-binding barrel"/>
    <property type="match status" value="1"/>
</dbReference>